<gene>
    <name evidence="3" type="ORF">D6T64_06840</name>
    <name evidence="2" type="ORF">D6T64_09805</name>
</gene>
<keyword evidence="1" id="KW-0812">Transmembrane</keyword>
<dbReference type="OrthoDB" id="4231743at2"/>
<feature type="transmembrane region" description="Helical" evidence="1">
    <location>
        <begin position="62"/>
        <end position="81"/>
    </location>
</feature>
<dbReference type="EMBL" id="QZVS01000073">
    <property type="protein sequence ID" value="RJT89407.1"/>
    <property type="molecule type" value="Genomic_DNA"/>
</dbReference>
<evidence type="ECO:0000313" key="2">
    <source>
        <dbReference type="EMBL" id="RJT88645.1"/>
    </source>
</evidence>
<organism evidence="3 4">
    <name type="scientific">Cryobacterium melibiosiphilum</name>
    <dbReference type="NCBI Taxonomy" id="995039"/>
    <lineage>
        <taxon>Bacteria</taxon>
        <taxon>Bacillati</taxon>
        <taxon>Actinomycetota</taxon>
        <taxon>Actinomycetes</taxon>
        <taxon>Micrococcales</taxon>
        <taxon>Microbacteriaceae</taxon>
        <taxon>Cryobacterium</taxon>
    </lineage>
</organism>
<feature type="transmembrane region" description="Helical" evidence="1">
    <location>
        <begin position="21"/>
        <end position="42"/>
    </location>
</feature>
<dbReference type="Proteomes" id="UP000272015">
    <property type="component" value="Unassembled WGS sequence"/>
</dbReference>
<protein>
    <submittedName>
        <fullName evidence="3">DUF2834 domain-containing protein</fullName>
    </submittedName>
</protein>
<evidence type="ECO:0000313" key="3">
    <source>
        <dbReference type="EMBL" id="RJT89407.1"/>
    </source>
</evidence>
<dbReference type="Pfam" id="PF11196">
    <property type="entry name" value="DUF2834"/>
    <property type="match status" value="1"/>
</dbReference>
<keyword evidence="1" id="KW-0472">Membrane</keyword>
<keyword evidence="4" id="KW-1185">Reference proteome</keyword>
<dbReference type="RefSeq" id="WP_119973504.1">
    <property type="nucleotide sequence ID" value="NZ_JBHSQA010000005.1"/>
</dbReference>
<comment type="caution">
    <text evidence="3">The sequence shown here is derived from an EMBL/GenBank/DDBJ whole genome shotgun (WGS) entry which is preliminary data.</text>
</comment>
<reference evidence="3 4" key="1">
    <citation type="submission" date="2018-09" db="EMBL/GenBank/DDBJ databases">
        <title>Novel species of Cryobacterium.</title>
        <authorList>
            <person name="Liu Q."/>
            <person name="Xin Y.-H."/>
        </authorList>
    </citation>
    <scope>NUCLEOTIDE SEQUENCE [LARGE SCALE GENOMIC DNA]</scope>
    <source>
        <strain evidence="3 4">Hh39</strain>
    </source>
</reference>
<evidence type="ECO:0000313" key="4">
    <source>
        <dbReference type="Proteomes" id="UP000272015"/>
    </source>
</evidence>
<proteinExistence type="predicted"/>
<name>A0A3A5MGZ6_9MICO</name>
<dbReference type="EMBL" id="QZVS01000081">
    <property type="protein sequence ID" value="RJT88645.1"/>
    <property type="molecule type" value="Genomic_DNA"/>
</dbReference>
<dbReference type="AlphaFoldDB" id="A0A3A5MGZ6"/>
<sequence>MSIQSPRVLPRVPLHAHWTPLAVTYLVLSVIGLIGTWTYNVIAILERRDYLGDWVGSGPSVSSLTVDLLIAAIAGSVFIIVEARRLGMRRGWLYVVLSGVTAFACMFPLFLCMRERTLAARRAGAENAPQETST</sequence>
<evidence type="ECO:0000256" key="1">
    <source>
        <dbReference type="SAM" id="Phobius"/>
    </source>
</evidence>
<dbReference type="InterPro" id="IPR021362">
    <property type="entry name" value="DUF2834"/>
</dbReference>
<keyword evidence="1" id="KW-1133">Transmembrane helix</keyword>
<accession>A0A3A5MGZ6</accession>
<feature type="transmembrane region" description="Helical" evidence="1">
    <location>
        <begin position="93"/>
        <end position="111"/>
    </location>
</feature>